<dbReference type="EMBL" id="KV875099">
    <property type="protein sequence ID" value="OIW27223.1"/>
    <property type="molecule type" value="Genomic_DNA"/>
</dbReference>
<evidence type="ECO:0000256" key="1">
    <source>
        <dbReference type="SAM" id="Phobius"/>
    </source>
</evidence>
<feature type="transmembrane region" description="Helical" evidence="1">
    <location>
        <begin position="6"/>
        <end position="25"/>
    </location>
</feature>
<proteinExistence type="predicted"/>
<protein>
    <submittedName>
        <fullName evidence="2">Uncharacterized protein</fullName>
    </submittedName>
</protein>
<name>A0A1J7IHL5_9PEZI</name>
<evidence type="ECO:0000313" key="2">
    <source>
        <dbReference type="EMBL" id="OIW27223.1"/>
    </source>
</evidence>
<dbReference type="AlphaFoldDB" id="A0A1J7IHL5"/>
<keyword evidence="1" id="KW-0812">Transmembrane</keyword>
<dbReference type="InParanoid" id="A0A1J7IHL5"/>
<sequence>MALVWGYHGFLCFSYILIPCSFVAFQSSLMHQFVAYYICCRIAHVSMILQFNGNKPCQSRDKVPLTFRMTAHTCRGRGLRCFGIDQL</sequence>
<evidence type="ECO:0000313" key="3">
    <source>
        <dbReference type="Proteomes" id="UP000182658"/>
    </source>
</evidence>
<reference evidence="2 3" key="1">
    <citation type="submission" date="2016-10" db="EMBL/GenBank/DDBJ databases">
        <title>Draft genome sequence of Coniochaeta ligniaria NRRL30616, a lignocellulolytic fungus for bioabatement of inhibitors in plant biomass hydrolysates.</title>
        <authorList>
            <consortium name="DOE Joint Genome Institute"/>
            <person name="Jimenez D.J."/>
            <person name="Hector R.E."/>
            <person name="Riley R."/>
            <person name="Sun H."/>
            <person name="Grigoriev I.V."/>
            <person name="Van Elsas J.D."/>
            <person name="Nichols N.N."/>
        </authorList>
    </citation>
    <scope>NUCLEOTIDE SEQUENCE [LARGE SCALE GENOMIC DNA]</scope>
    <source>
        <strain evidence="2 3">NRRL 30616</strain>
    </source>
</reference>
<dbReference type="Proteomes" id="UP000182658">
    <property type="component" value="Unassembled WGS sequence"/>
</dbReference>
<keyword evidence="1" id="KW-0472">Membrane</keyword>
<organism evidence="2 3">
    <name type="scientific">Coniochaeta ligniaria NRRL 30616</name>
    <dbReference type="NCBI Taxonomy" id="1408157"/>
    <lineage>
        <taxon>Eukaryota</taxon>
        <taxon>Fungi</taxon>
        <taxon>Dikarya</taxon>
        <taxon>Ascomycota</taxon>
        <taxon>Pezizomycotina</taxon>
        <taxon>Sordariomycetes</taxon>
        <taxon>Sordariomycetidae</taxon>
        <taxon>Coniochaetales</taxon>
        <taxon>Coniochaetaceae</taxon>
        <taxon>Coniochaeta</taxon>
    </lineage>
</organism>
<gene>
    <name evidence="2" type="ORF">CONLIGDRAFT_418619</name>
</gene>
<keyword evidence="1" id="KW-1133">Transmembrane helix</keyword>
<keyword evidence="3" id="KW-1185">Reference proteome</keyword>
<accession>A0A1J7IHL5</accession>